<reference evidence="13 14" key="1">
    <citation type="journal article" date="2010" name="Stand. Genomic Sci.">
        <title>Complete genome sequence of Thermaerobacter marianensis type strain (7p75a).</title>
        <authorList>
            <person name="Han C."/>
            <person name="Gu W."/>
            <person name="Zhang X."/>
            <person name="Lapidus A."/>
            <person name="Nolan M."/>
            <person name="Copeland A."/>
            <person name="Lucas S."/>
            <person name="Del Rio T.G."/>
            <person name="Tice H."/>
            <person name="Cheng J.F."/>
            <person name="Tapia R."/>
            <person name="Goodwin L."/>
            <person name="Pitluck S."/>
            <person name="Pagani I."/>
            <person name="Ivanova N."/>
            <person name="Mavromatis K."/>
            <person name="Mikhailova N."/>
            <person name="Pati A."/>
            <person name="Chen A."/>
            <person name="Palaniappan K."/>
            <person name="Land M."/>
            <person name="Hauser L."/>
            <person name="Chang Y.J."/>
            <person name="Jeffries C.D."/>
            <person name="Schneider S."/>
            <person name="Rohde M."/>
            <person name="Goker M."/>
            <person name="Pukall R."/>
            <person name="Woyke T."/>
            <person name="Bristow J."/>
            <person name="Eisen J.A."/>
            <person name="Markowitz V."/>
            <person name="Hugenholtz P."/>
            <person name="Kyrpides N.C."/>
            <person name="Klenk H.P."/>
            <person name="Detter J.C."/>
        </authorList>
    </citation>
    <scope>NUCLEOTIDE SEQUENCE [LARGE SCALE GENOMIC DNA]</scope>
    <source>
        <strain evidence="14">ATCC 700841 / DSM 12885 / JCM 10246 / 7p75a</strain>
    </source>
</reference>
<dbReference type="PROSITE" id="PS50893">
    <property type="entry name" value="ABC_TRANSPORTER_2"/>
    <property type="match status" value="1"/>
</dbReference>
<dbReference type="InterPro" id="IPR050095">
    <property type="entry name" value="ECF_ABC_transporter_ATP-bd"/>
</dbReference>
<sequence>MAVRVEGLHHVYGSAGFAPRAALRGVDLAIGDGERVAIMGPTGSGKSTLVQHFNGLLRPTRGRVEVDGMDLWAPGRDRDHRLAEARRRVGLVFQFPEQQLFADTVWDDVAFAPRNLGLDEDEVAARVERAMALVGLDPDLGRRSPFSLSGGQMRRVAIAGVLAMMPRMLVLDEPTAGLDPRGRESLVELLLRLHREAGIAVVLVSHDVDEVAAVAERVVLMRDGRIAADGPAADVLTDAALLARCRLNPPATGRLLGALAARGVPVNPRRVQPDAVEAELVAAAAYLPAAPGSAAGRAGAPPGGDQAPRHGAAEDVRHRGPAEDGRDAGGAAGHGGTGSGDGRGRRQAGRGEARS</sequence>
<dbReference type="SUPFAM" id="SSF52540">
    <property type="entry name" value="P-loop containing nucleoside triphosphate hydrolases"/>
    <property type="match status" value="1"/>
</dbReference>
<evidence type="ECO:0000256" key="8">
    <source>
        <dbReference type="ARBA" id="ARBA00023136"/>
    </source>
</evidence>
<proteinExistence type="inferred from homology"/>
<dbReference type="SMART" id="SM00382">
    <property type="entry name" value="AAA"/>
    <property type="match status" value="1"/>
</dbReference>
<evidence type="ECO:0000256" key="9">
    <source>
        <dbReference type="ARBA" id="ARBA00025157"/>
    </source>
</evidence>
<dbReference type="AlphaFoldDB" id="E6SKX0"/>
<dbReference type="NCBIfam" id="TIGR01166">
    <property type="entry name" value="cbiO"/>
    <property type="match status" value="1"/>
</dbReference>
<feature type="compositionally biased region" description="Basic and acidic residues" evidence="11">
    <location>
        <begin position="307"/>
        <end position="327"/>
    </location>
</feature>
<dbReference type="Proteomes" id="UP000008915">
    <property type="component" value="Chromosome"/>
</dbReference>
<feature type="domain" description="ABC transporter" evidence="12">
    <location>
        <begin position="3"/>
        <end position="248"/>
    </location>
</feature>
<dbReference type="InterPro" id="IPR017871">
    <property type="entry name" value="ABC_transporter-like_CS"/>
</dbReference>
<evidence type="ECO:0000256" key="4">
    <source>
        <dbReference type="ARBA" id="ARBA00022475"/>
    </source>
</evidence>
<reference evidence="14" key="2">
    <citation type="journal article" date="2010" name="Stand. Genomic Sci.">
        <title>Complete genome sequence of Thermaerobacter marianensis type strain (7p75aT).</title>
        <authorList>
            <person name="Han C."/>
            <person name="Gu W."/>
            <person name="Zhang X."/>
            <person name="Lapidus A."/>
            <person name="Nolan M."/>
            <person name="Copeland A."/>
            <person name="Lucas S."/>
            <person name="Glavina Del Rio T."/>
            <person name="Tice H."/>
            <person name="Cheng J."/>
            <person name="Tapia R."/>
            <person name="Goodwin L."/>
            <person name="Pitluck S."/>
            <person name="Pagani I."/>
            <person name="Ivanova N."/>
            <person name="Mavromatis K."/>
            <person name="Mikhailova N."/>
            <person name="Pati A."/>
            <person name="Chen A."/>
            <person name="Palaniappan K."/>
            <person name="Land M."/>
            <person name="Hauser L."/>
            <person name="Chang Y."/>
            <person name="Jeffries C."/>
            <person name="Schneider S."/>
            <person name="Rohde M."/>
            <person name="Goker M."/>
            <person name="Pukall R."/>
            <person name="Woyke T."/>
            <person name="Bristow J."/>
            <person name="Eisen J."/>
            <person name="Markowitz V."/>
            <person name="Hugenholtz P."/>
            <person name="Kyrpides N."/>
            <person name="Klenk H."/>
            <person name="Detter J."/>
        </authorList>
    </citation>
    <scope>NUCLEOTIDE SEQUENCE [LARGE SCALE GENOMIC DNA]</scope>
    <source>
        <strain evidence="14">ATCC 700841 / DSM 12885 / JCM 10246 / 7p75a</strain>
    </source>
</reference>
<dbReference type="STRING" id="644966.Tmar_2265"/>
<accession>E6SKX0</accession>
<keyword evidence="3 10" id="KW-0813">Transport</keyword>
<dbReference type="InterPro" id="IPR003439">
    <property type="entry name" value="ABC_transporter-like_ATP-bd"/>
</dbReference>
<dbReference type="Gene3D" id="3.40.50.300">
    <property type="entry name" value="P-loop containing nucleotide triphosphate hydrolases"/>
    <property type="match status" value="1"/>
</dbReference>
<comment type="function">
    <text evidence="9">Probably part of an ABC transporter complex. Responsible for energy coupling to the transport system.</text>
</comment>
<name>E6SKX0_THEM7</name>
<keyword evidence="5 10" id="KW-0547">Nucleotide-binding</keyword>
<dbReference type="InterPro" id="IPR003593">
    <property type="entry name" value="AAA+_ATPase"/>
</dbReference>
<keyword evidence="4 10" id="KW-1003">Cell membrane</keyword>
<gene>
    <name evidence="13" type="ordered locus">Tmar_2265</name>
</gene>
<dbReference type="InterPro" id="IPR015856">
    <property type="entry name" value="ABC_transpr_CbiO/EcfA_su"/>
</dbReference>
<dbReference type="PROSITE" id="PS00211">
    <property type="entry name" value="ABC_TRANSPORTER_1"/>
    <property type="match status" value="1"/>
</dbReference>
<evidence type="ECO:0000256" key="10">
    <source>
        <dbReference type="RuleBase" id="RU364103"/>
    </source>
</evidence>
<dbReference type="GO" id="GO:0006824">
    <property type="term" value="P:cobalt ion transport"/>
    <property type="evidence" value="ECO:0007669"/>
    <property type="project" value="InterPro"/>
</dbReference>
<dbReference type="CDD" id="cd03225">
    <property type="entry name" value="ABC_cobalt_CbiO_domain1"/>
    <property type="match status" value="1"/>
</dbReference>
<organism evidence="13 14">
    <name type="scientific">Thermaerobacter marianensis (strain ATCC 700841 / DSM 12885 / JCM 10246 / 7p75a)</name>
    <dbReference type="NCBI Taxonomy" id="644966"/>
    <lineage>
        <taxon>Bacteria</taxon>
        <taxon>Bacillati</taxon>
        <taxon>Bacillota</taxon>
        <taxon>Clostridia</taxon>
        <taxon>Eubacteriales</taxon>
        <taxon>Clostridiales Family XVII. Incertae Sedis</taxon>
        <taxon>Thermaerobacter</taxon>
    </lineage>
</organism>
<evidence type="ECO:0000256" key="3">
    <source>
        <dbReference type="ARBA" id="ARBA00022448"/>
    </source>
</evidence>
<dbReference type="PANTHER" id="PTHR43553:SF24">
    <property type="entry name" value="ENERGY-COUPLING FACTOR TRANSPORTER ATP-BINDING PROTEIN ECFA1"/>
    <property type="match status" value="1"/>
</dbReference>
<dbReference type="EMBL" id="CP002344">
    <property type="protein sequence ID" value="ADU52343.1"/>
    <property type="molecule type" value="Genomic_DNA"/>
</dbReference>
<dbReference type="GO" id="GO:0042626">
    <property type="term" value="F:ATPase-coupled transmembrane transporter activity"/>
    <property type="evidence" value="ECO:0007669"/>
    <property type="project" value="TreeGrafter"/>
</dbReference>
<feature type="compositionally biased region" description="Low complexity" evidence="11">
    <location>
        <begin position="292"/>
        <end position="306"/>
    </location>
</feature>
<evidence type="ECO:0000256" key="2">
    <source>
        <dbReference type="ARBA" id="ARBA00005417"/>
    </source>
</evidence>
<comment type="similarity">
    <text evidence="2 10">Belongs to the ABC transporter superfamily.</text>
</comment>
<protein>
    <recommendedName>
        <fullName evidence="10">ABC transporter ATP-binding protein</fullName>
    </recommendedName>
</protein>
<dbReference type="PANTHER" id="PTHR43553">
    <property type="entry name" value="HEAVY METAL TRANSPORTER"/>
    <property type="match status" value="1"/>
</dbReference>
<dbReference type="GO" id="GO:0016887">
    <property type="term" value="F:ATP hydrolysis activity"/>
    <property type="evidence" value="ECO:0007669"/>
    <property type="project" value="InterPro"/>
</dbReference>
<dbReference type="Pfam" id="PF00005">
    <property type="entry name" value="ABC_tran"/>
    <property type="match status" value="1"/>
</dbReference>
<dbReference type="FunFam" id="3.40.50.300:FF:000224">
    <property type="entry name" value="Energy-coupling factor transporter ATP-binding protein EcfA"/>
    <property type="match status" value="1"/>
</dbReference>
<dbReference type="RefSeq" id="WP_013496643.1">
    <property type="nucleotide sequence ID" value="NC_014831.1"/>
</dbReference>
<dbReference type="GO" id="GO:0043190">
    <property type="term" value="C:ATP-binding cassette (ABC) transporter complex"/>
    <property type="evidence" value="ECO:0007669"/>
    <property type="project" value="TreeGrafter"/>
</dbReference>
<keyword evidence="6 10" id="KW-0067">ATP-binding</keyword>
<dbReference type="InterPro" id="IPR027417">
    <property type="entry name" value="P-loop_NTPase"/>
</dbReference>
<evidence type="ECO:0000256" key="7">
    <source>
        <dbReference type="ARBA" id="ARBA00022967"/>
    </source>
</evidence>
<evidence type="ECO:0000256" key="5">
    <source>
        <dbReference type="ARBA" id="ARBA00022741"/>
    </source>
</evidence>
<evidence type="ECO:0000259" key="12">
    <source>
        <dbReference type="PROSITE" id="PS50893"/>
    </source>
</evidence>
<evidence type="ECO:0000313" key="14">
    <source>
        <dbReference type="Proteomes" id="UP000008915"/>
    </source>
</evidence>
<keyword evidence="7" id="KW-1278">Translocase</keyword>
<dbReference type="HOGENOM" id="CLU_000604_1_22_9"/>
<dbReference type="KEGG" id="tmr:Tmar_2265"/>
<dbReference type="InterPro" id="IPR005876">
    <property type="entry name" value="Co_trans_ATP-bd"/>
</dbReference>
<feature type="region of interest" description="Disordered" evidence="11">
    <location>
        <begin position="292"/>
        <end position="355"/>
    </location>
</feature>
<keyword evidence="8 10" id="KW-0472">Membrane</keyword>
<evidence type="ECO:0000256" key="6">
    <source>
        <dbReference type="ARBA" id="ARBA00022840"/>
    </source>
</evidence>
<evidence type="ECO:0000313" key="13">
    <source>
        <dbReference type="EMBL" id="ADU52343.1"/>
    </source>
</evidence>
<comment type="subcellular location">
    <subcellularLocation>
        <location evidence="1 10">Cell membrane</location>
        <topology evidence="1 10">Peripheral membrane protein</topology>
    </subcellularLocation>
</comment>
<dbReference type="GO" id="GO:0005524">
    <property type="term" value="F:ATP binding"/>
    <property type="evidence" value="ECO:0007669"/>
    <property type="project" value="UniProtKB-UniRule"/>
</dbReference>
<feature type="compositionally biased region" description="Gly residues" evidence="11">
    <location>
        <begin position="328"/>
        <end position="341"/>
    </location>
</feature>
<evidence type="ECO:0000256" key="11">
    <source>
        <dbReference type="SAM" id="MobiDB-lite"/>
    </source>
</evidence>
<dbReference type="eggNOG" id="COG1122">
    <property type="taxonomic scope" value="Bacteria"/>
</dbReference>
<evidence type="ECO:0000256" key="1">
    <source>
        <dbReference type="ARBA" id="ARBA00004202"/>
    </source>
</evidence>
<comment type="function">
    <text evidence="10">Part of an ABC transporter complex. Responsible for energy coupling to the transport system.</text>
</comment>
<dbReference type="OrthoDB" id="9784332at2"/>
<keyword evidence="14" id="KW-1185">Reference proteome</keyword>